<dbReference type="EMBL" id="QIBX01000016">
    <property type="protein sequence ID" value="RNL38750.1"/>
    <property type="molecule type" value="Genomic_DNA"/>
</dbReference>
<organism evidence="1 2">
    <name type="scientific">Slackia equolifaciens</name>
    <dbReference type="NCBI Taxonomy" id="498718"/>
    <lineage>
        <taxon>Bacteria</taxon>
        <taxon>Bacillati</taxon>
        <taxon>Actinomycetota</taxon>
        <taxon>Coriobacteriia</taxon>
        <taxon>Eggerthellales</taxon>
        <taxon>Eggerthellaceae</taxon>
        <taxon>Slackia</taxon>
    </lineage>
</organism>
<comment type="caution">
    <text evidence="1">The sequence shown here is derived from an EMBL/GenBank/DDBJ whole genome shotgun (WGS) entry which is preliminary data.</text>
</comment>
<name>A0A3N0AVX4_9ACTN</name>
<evidence type="ECO:0000313" key="1">
    <source>
        <dbReference type="EMBL" id="RNL38750.1"/>
    </source>
</evidence>
<dbReference type="RefSeq" id="WP_123209302.1">
    <property type="nucleotide sequence ID" value="NZ_JBHTHO010000002.1"/>
</dbReference>
<keyword evidence="1" id="KW-0436">Ligase</keyword>
<proteinExistence type="predicted"/>
<sequence>MEHSSAIVHDEVTPCTAIPRLFDSKTRETMRHAAQAMHSILCKVIRHYATDPAYRTLFNFDPRLEKLILAPCGHNALLPFARYDIFLNEDTGDFVFCEINADGSSGMNEDREVARATRLTGAYSLFNRTHAIEGNELFDSWVDTFLGIYSSGAHASPTPHVAICDYLECATLSEFQEYQAAFEQHGMACSICDVRDLIVREGRLCTREGKPIDVIWRRCVTSDILSHWNESRVFINAVCDNLAMMIGGFSSHIAHDKQIFRVLRMPQTQAILTKEENEFVRRHVPYTTFLDERFIDLNEVIARKDRWVIKPTDCYGAKEVYLGIEETPQHWHDLICACANGTAGNMFLAQAFARPFRTLTMPLAEAAYWAQRQQQGGPRQSPPAPRLYANLSGLYVFNGEFKGVFSRLGPNEIVTGLAGGLTAATFWVDCEQRENSPAAPRA</sequence>
<dbReference type="AlphaFoldDB" id="A0A3N0AVX4"/>
<accession>A0A3N0AVX4</accession>
<gene>
    <name evidence="1" type="ORF">DMP06_08450</name>
</gene>
<dbReference type="SUPFAM" id="SSF56059">
    <property type="entry name" value="Glutathione synthetase ATP-binding domain-like"/>
    <property type="match status" value="1"/>
</dbReference>
<dbReference type="OrthoDB" id="9771802at2"/>
<dbReference type="GO" id="GO:0016874">
    <property type="term" value="F:ligase activity"/>
    <property type="evidence" value="ECO:0007669"/>
    <property type="project" value="UniProtKB-KW"/>
</dbReference>
<reference evidence="2" key="1">
    <citation type="submission" date="2018-05" db="EMBL/GenBank/DDBJ databases">
        <title>Genome Sequencing of selected type strains of the family Eggerthellaceae.</title>
        <authorList>
            <person name="Danylec N."/>
            <person name="Stoll D.A."/>
            <person name="Doetsch A."/>
            <person name="Huch M."/>
        </authorList>
    </citation>
    <scope>NUCLEOTIDE SEQUENCE [LARGE SCALE GENOMIC DNA]</scope>
    <source>
        <strain evidence="2">DSM 24851</strain>
    </source>
</reference>
<dbReference type="Proteomes" id="UP000269591">
    <property type="component" value="Unassembled WGS sequence"/>
</dbReference>
<evidence type="ECO:0000313" key="2">
    <source>
        <dbReference type="Proteomes" id="UP000269591"/>
    </source>
</evidence>
<protein>
    <submittedName>
        <fullName evidence="1">Carboxylate--amine ligase</fullName>
    </submittedName>
</protein>
<keyword evidence="2" id="KW-1185">Reference proteome</keyword>